<dbReference type="NCBIfam" id="TIGR03127">
    <property type="entry name" value="RuMP_HxlB"/>
    <property type="match status" value="1"/>
</dbReference>
<dbReference type="GO" id="GO:0016853">
    <property type="term" value="F:isomerase activity"/>
    <property type="evidence" value="ECO:0007669"/>
    <property type="project" value="UniProtKB-KW"/>
</dbReference>
<dbReference type="CDD" id="cd05005">
    <property type="entry name" value="SIS_PHI"/>
    <property type="match status" value="1"/>
</dbReference>
<dbReference type="PROSITE" id="PS51464">
    <property type="entry name" value="SIS"/>
    <property type="match status" value="1"/>
</dbReference>
<dbReference type="PANTHER" id="PTHR43443:SF1">
    <property type="entry name" value="3-HEXULOSE-6-PHOSPHATE ISOMERASE"/>
    <property type="match status" value="1"/>
</dbReference>
<protein>
    <submittedName>
        <fullName evidence="3">Putative 6-phospho-3-hexuloisomerase</fullName>
    </submittedName>
</protein>
<dbReference type="Proteomes" id="UP000007880">
    <property type="component" value="Chromosome"/>
</dbReference>
<dbReference type="InterPro" id="IPR001347">
    <property type="entry name" value="SIS_dom"/>
</dbReference>
<comment type="similarity">
    <text evidence="1">Belongs to the SIS family. PHI subfamily.</text>
</comment>
<sequence>MQFSEWMQCVLSETTAALEGVQEGDAEKAVAMILSAPRVFVLGLGRSGLILRMFAMRLMQIGLRAYVVGDATTPAIGAGDLLIVLSGSGRTETVLLLARKAKDYGARVLAITGRSEAPLAQLADMRLVLPVSSPKAASPEGDRAAYSRLPLADAFEQAASICLICIGAMLAAQCGQDNAAMMQRHANLE</sequence>
<dbReference type="KEGG" id="cap:CLDAP_06920"/>
<dbReference type="Gene3D" id="3.40.50.10490">
    <property type="entry name" value="Glucose-6-phosphate isomerase like protein, domain 1"/>
    <property type="match status" value="1"/>
</dbReference>
<evidence type="ECO:0000256" key="1">
    <source>
        <dbReference type="ARBA" id="ARBA00009235"/>
    </source>
</evidence>
<dbReference type="HOGENOM" id="CLU_094236_1_0_0"/>
<proteinExistence type="inferred from homology"/>
<evidence type="ECO:0000259" key="2">
    <source>
        <dbReference type="PROSITE" id="PS51464"/>
    </source>
</evidence>
<dbReference type="InterPro" id="IPR017552">
    <property type="entry name" value="PHI/rmpB"/>
</dbReference>
<dbReference type="GO" id="GO:0097367">
    <property type="term" value="F:carbohydrate derivative binding"/>
    <property type="evidence" value="ECO:0007669"/>
    <property type="project" value="InterPro"/>
</dbReference>
<dbReference type="InterPro" id="IPR046348">
    <property type="entry name" value="SIS_dom_sf"/>
</dbReference>
<dbReference type="AlphaFoldDB" id="I0I0E4"/>
<reference evidence="3 4" key="1">
    <citation type="submission" date="2012-02" db="EMBL/GenBank/DDBJ databases">
        <title>Complete genome sequence of Caldilinea aerophila DSM 14535 (= NBRC 102666).</title>
        <authorList>
            <person name="Oguchi A."/>
            <person name="Hosoyama A."/>
            <person name="Sekine M."/>
            <person name="Fukai R."/>
            <person name="Kato Y."/>
            <person name="Nakamura S."/>
            <person name="Hanada S."/>
            <person name="Yamazaki S."/>
            <person name="Fujita N."/>
        </authorList>
    </citation>
    <scope>NUCLEOTIDE SEQUENCE [LARGE SCALE GENOMIC DNA]</scope>
    <source>
        <strain evidence="4">DSM 14535 / JCM 11387 / NBRC 104270 / STL-6-O1</strain>
    </source>
</reference>
<gene>
    <name evidence="3" type="ordered locus">CLDAP_06920</name>
</gene>
<dbReference type="EMBL" id="AP012337">
    <property type="protein sequence ID" value="BAL98731.1"/>
    <property type="molecule type" value="Genomic_DNA"/>
</dbReference>
<keyword evidence="3" id="KW-0413">Isomerase</keyword>
<organism evidence="3 4">
    <name type="scientific">Caldilinea aerophila (strain DSM 14535 / JCM 11387 / NBRC 104270 / STL-6-O1)</name>
    <dbReference type="NCBI Taxonomy" id="926550"/>
    <lineage>
        <taxon>Bacteria</taxon>
        <taxon>Bacillati</taxon>
        <taxon>Chloroflexota</taxon>
        <taxon>Caldilineae</taxon>
        <taxon>Caldilineales</taxon>
        <taxon>Caldilineaceae</taxon>
        <taxon>Caldilinea</taxon>
    </lineage>
</organism>
<dbReference type="eggNOG" id="COG0794">
    <property type="taxonomic scope" value="Bacteria"/>
</dbReference>
<dbReference type="STRING" id="926550.CLDAP_06920"/>
<feature type="domain" description="SIS" evidence="2">
    <location>
        <begin position="29"/>
        <end position="180"/>
    </location>
</feature>
<accession>I0I0E4</accession>
<dbReference type="GO" id="GO:1901135">
    <property type="term" value="P:carbohydrate derivative metabolic process"/>
    <property type="evidence" value="ECO:0007669"/>
    <property type="project" value="InterPro"/>
</dbReference>
<keyword evidence="4" id="KW-1185">Reference proteome</keyword>
<dbReference type="OrthoDB" id="9797832at2"/>
<evidence type="ECO:0000313" key="4">
    <source>
        <dbReference type="Proteomes" id="UP000007880"/>
    </source>
</evidence>
<dbReference type="SUPFAM" id="SSF53697">
    <property type="entry name" value="SIS domain"/>
    <property type="match status" value="1"/>
</dbReference>
<dbReference type="Pfam" id="PF01380">
    <property type="entry name" value="SIS"/>
    <property type="match status" value="1"/>
</dbReference>
<dbReference type="PANTHER" id="PTHR43443">
    <property type="entry name" value="3-HEXULOSE-6-PHOSPHATE ISOMERASE"/>
    <property type="match status" value="1"/>
</dbReference>
<evidence type="ECO:0000313" key="3">
    <source>
        <dbReference type="EMBL" id="BAL98731.1"/>
    </source>
</evidence>
<name>I0I0E4_CALAS</name>